<dbReference type="InterPro" id="IPR009078">
    <property type="entry name" value="Ferritin-like_SF"/>
</dbReference>
<keyword evidence="5" id="KW-1185">Reference proteome</keyword>
<dbReference type="PRINTS" id="PR01346">
    <property type="entry name" value="HELNAPAPROT"/>
</dbReference>
<dbReference type="PIRSF" id="PIRSF005900">
    <property type="entry name" value="Dps"/>
    <property type="match status" value="1"/>
</dbReference>
<dbReference type="InterPro" id="IPR012347">
    <property type="entry name" value="Ferritin-like"/>
</dbReference>
<evidence type="ECO:0000313" key="4">
    <source>
        <dbReference type="EMBL" id="MSS77264.1"/>
    </source>
</evidence>
<dbReference type="Proteomes" id="UP000441925">
    <property type="component" value="Unassembled WGS sequence"/>
</dbReference>
<accession>A0A6N7VT68</accession>
<organism evidence="4 5">
    <name type="scientific">Anaerococcus porci</name>
    <dbReference type="NCBI Taxonomy" id="2652269"/>
    <lineage>
        <taxon>Bacteria</taxon>
        <taxon>Bacillati</taxon>
        <taxon>Bacillota</taxon>
        <taxon>Tissierellia</taxon>
        <taxon>Tissierellales</taxon>
        <taxon>Peptoniphilaceae</taxon>
        <taxon>Anaerococcus</taxon>
    </lineage>
</organism>
<dbReference type="GO" id="GO:0016722">
    <property type="term" value="F:oxidoreductase activity, acting on metal ions"/>
    <property type="evidence" value="ECO:0007669"/>
    <property type="project" value="InterPro"/>
</dbReference>
<dbReference type="GO" id="GO:0008199">
    <property type="term" value="F:ferric iron binding"/>
    <property type="evidence" value="ECO:0007669"/>
    <property type="project" value="InterPro"/>
</dbReference>
<dbReference type="CDD" id="cd01043">
    <property type="entry name" value="DPS"/>
    <property type="match status" value="1"/>
</dbReference>
<comment type="caution">
    <text evidence="4">The sequence shown here is derived from an EMBL/GenBank/DDBJ whole genome shotgun (WGS) entry which is preliminary data.</text>
</comment>
<proteinExistence type="inferred from homology"/>
<evidence type="ECO:0000259" key="3">
    <source>
        <dbReference type="Pfam" id="PF00210"/>
    </source>
</evidence>
<comment type="similarity">
    <text evidence="1 2">Belongs to the Dps family.</text>
</comment>
<dbReference type="PANTHER" id="PTHR42932:SF1">
    <property type="entry name" value="GENERAL STRESS PROTEIN 20U"/>
    <property type="match status" value="1"/>
</dbReference>
<evidence type="ECO:0000256" key="1">
    <source>
        <dbReference type="ARBA" id="ARBA00009497"/>
    </source>
</evidence>
<feature type="domain" description="Ferritin/DPS" evidence="3">
    <location>
        <begin position="4"/>
        <end position="142"/>
    </location>
</feature>
<dbReference type="AlphaFoldDB" id="A0A6N7VT68"/>
<dbReference type="PROSITE" id="PS00818">
    <property type="entry name" value="DPS_1"/>
    <property type="match status" value="1"/>
</dbReference>
<dbReference type="Gene3D" id="1.20.1260.10">
    <property type="match status" value="1"/>
</dbReference>
<dbReference type="Pfam" id="PF00210">
    <property type="entry name" value="Ferritin"/>
    <property type="match status" value="1"/>
</dbReference>
<evidence type="ECO:0000313" key="5">
    <source>
        <dbReference type="Proteomes" id="UP000441925"/>
    </source>
</evidence>
<dbReference type="RefSeq" id="WP_154539233.1">
    <property type="nucleotide sequence ID" value="NZ_JAXDSU010000062.1"/>
</dbReference>
<protein>
    <submittedName>
        <fullName evidence="4">DNA starvation/stationary phase protection protein</fullName>
    </submittedName>
</protein>
<dbReference type="InterPro" id="IPR008331">
    <property type="entry name" value="Ferritin_DPS_dom"/>
</dbReference>
<reference evidence="4 5" key="1">
    <citation type="submission" date="2019-08" db="EMBL/GenBank/DDBJ databases">
        <title>In-depth cultivation of the pig gut microbiome towards novel bacterial diversity and tailored functional studies.</title>
        <authorList>
            <person name="Wylensek D."/>
            <person name="Hitch T.C.A."/>
            <person name="Clavel T."/>
        </authorList>
    </citation>
    <scope>NUCLEOTIDE SEQUENCE [LARGE SCALE GENOMIC DNA]</scope>
    <source>
        <strain evidence="4 5">WCA-380-WT-2B</strain>
    </source>
</reference>
<dbReference type="EMBL" id="VULQ01000002">
    <property type="protein sequence ID" value="MSS77264.1"/>
    <property type="molecule type" value="Genomic_DNA"/>
</dbReference>
<dbReference type="InterPro" id="IPR023188">
    <property type="entry name" value="DPS_DNA-bd_CS"/>
</dbReference>
<evidence type="ECO:0000256" key="2">
    <source>
        <dbReference type="RuleBase" id="RU003875"/>
    </source>
</evidence>
<name>A0A6N7VT68_9FIRM</name>
<dbReference type="PANTHER" id="PTHR42932">
    <property type="entry name" value="GENERAL STRESS PROTEIN 20U"/>
    <property type="match status" value="1"/>
</dbReference>
<gene>
    <name evidence="4" type="ORF">FYJ26_02320</name>
</gene>
<sequence>MNKKLDIYLANIMVENIKLHHLHWNIVGKSFVRVHEYFESQYNAFFERYDEIAEIQKMQGYYPNADLKSYLNLTTIDEISKSEDIEIRKALEIYLEDLNKFKELALEIRKEADKNDDFQITNTMEEHIEAYNKEIWFIKASLK</sequence>
<dbReference type="SUPFAM" id="SSF47240">
    <property type="entry name" value="Ferritin-like"/>
    <property type="match status" value="1"/>
</dbReference>
<dbReference type="InterPro" id="IPR002177">
    <property type="entry name" value="DPS_DNA-bd"/>
</dbReference>